<dbReference type="EMBL" id="JBBWRZ010000009">
    <property type="protein sequence ID" value="KAK8229216.1"/>
    <property type="molecule type" value="Genomic_DNA"/>
</dbReference>
<feature type="signal peptide" evidence="2">
    <location>
        <begin position="1"/>
        <end position="17"/>
    </location>
</feature>
<proteinExistence type="predicted"/>
<feature type="chain" id="PRO_5045633647" evidence="2">
    <location>
        <begin position="18"/>
        <end position="463"/>
    </location>
</feature>
<evidence type="ECO:0000313" key="4">
    <source>
        <dbReference type="Proteomes" id="UP001492380"/>
    </source>
</evidence>
<feature type="region of interest" description="Disordered" evidence="1">
    <location>
        <begin position="192"/>
        <end position="232"/>
    </location>
</feature>
<evidence type="ECO:0000256" key="2">
    <source>
        <dbReference type="SAM" id="SignalP"/>
    </source>
</evidence>
<evidence type="ECO:0000313" key="3">
    <source>
        <dbReference type="EMBL" id="KAK8229216.1"/>
    </source>
</evidence>
<dbReference type="Proteomes" id="UP001492380">
    <property type="component" value="Unassembled WGS sequence"/>
</dbReference>
<gene>
    <name evidence="3" type="ORF">HDK90DRAFT_513442</name>
</gene>
<comment type="caution">
    <text evidence="3">The sequence shown here is derived from an EMBL/GenBank/DDBJ whole genome shotgun (WGS) entry which is preliminary data.</text>
</comment>
<feature type="compositionally biased region" description="Gly residues" evidence="1">
    <location>
        <begin position="410"/>
        <end position="425"/>
    </location>
</feature>
<name>A0ABR1YGQ7_9PEZI</name>
<keyword evidence="2" id="KW-0732">Signal</keyword>
<sequence length="463" mass="47702">MLSLQLSLAAILATASAGSLSFETDATLHDYMSYSSGVADSNPPWCEVSYASLDLSSVTAYGSVTKDSCGDCLEVCGSTGCKHLLVIDQCSRGDGGLLDISTGAGQQICGAITGHCSVTAKAVDASHCSHIWDGKMFFPYTPFYGGFSKLKQIVDGKGGAAAGSSAAVETSTPLPTSTVAPTFVPVQTFTPVPVQSSSSSPAPVFTPPTTSSSTPVGTSPAVVSSSSAYTPPAVSPPFPFTNSTVSAASAPTAPATGVPNYCPRPAVTKTITPTTTVFITVSGTPIPIVTPVQQPTVQQPEEEQPEPKEEPPFQPTPEEENEPEQKPEQQPGQNQPEQQPQPPVSTPELTTTNILRATQTLQVFTTLTTRVVNVQSVFPTAPTAPAPSGVPLSTGSPGQGWNSTSSYGGSRSGSGSGNGGQGSGYGYERRAEHLRGHVKRGGSVRRNVHGGHHAHGHARVPGL</sequence>
<feature type="compositionally biased region" description="Low complexity" evidence="1">
    <location>
        <begin position="328"/>
        <end position="338"/>
    </location>
</feature>
<feature type="compositionally biased region" description="Polar residues" evidence="1">
    <location>
        <begin position="391"/>
        <end position="402"/>
    </location>
</feature>
<feature type="region of interest" description="Disordered" evidence="1">
    <location>
        <begin position="294"/>
        <end position="348"/>
    </location>
</feature>
<keyword evidence="4" id="KW-1185">Reference proteome</keyword>
<feature type="region of interest" description="Disordered" evidence="1">
    <location>
        <begin position="379"/>
        <end position="427"/>
    </location>
</feature>
<accession>A0ABR1YGQ7</accession>
<evidence type="ECO:0000256" key="1">
    <source>
        <dbReference type="SAM" id="MobiDB-lite"/>
    </source>
</evidence>
<organism evidence="3 4">
    <name type="scientific">Phyllosticta capitalensis</name>
    <dbReference type="NCBI Taxonomy" id="121624"/>
    <lineage>
        <taxon>Eukaryota</taxon>
        <taxon>Fungi</taxon>
        <taxon>Dikarya</taxon>
        <taxon>Ascomycota</taxon>
        <taxon>Pezizomycotina</taxon>
        <taxon>Dothideomycetes</taxon>
        <taxon>Dothideomycetes incertae sedis</taxon>
        <taxon>Botryosphaeriales</taxon>
        <taxon>Phyllostictaceae</taxon>
        <taxon>Phyllosticta</taxon>
    </lineage>
</organism>
<protein>
    <submittedName>
        <fullName evidence="3">Uncharacterized protein</fullName>
    </submittedName>
</protein>
<feature type="region of interest" description="Disordered" evidence="1">
    <location>
        <begin position="442"/>
        <end position="463"/>
    </location>
</feature>
<reference evidence="3 4" key="1">
    <citation type="submission" date="2024-04" db="EMBL/GenBank/DDBJ databases">
        <title>Phyllosticta paracitricarpa is synonymous to the EU quarantine fungus P. citricarpa based on phylogenomic analyses.</title>
        <authorList>
            <consortium name="Lawrence Berkeley National Laboratory"/>
            <person name="Van Ingen-Buijs V.A."/>
            <person name="Van Westerhoven A.C."/>
            <person name="Haridas S."/>
            <person name="Skiadas P."/>
            <person name="Martin F."/>
            <person name="Groenewald J.Z."/>
            <person name="Crous P.W."/>
            <person name="Seidl M.F."/>
        </authorList>
    </citation>
    <scope>NUCLEOTIDE SEQUENCE [LARGE SCALE GENOMIC DNA]</scope>
    <source>
        <strain evidence="3 4">CBS 123374</strain>
    </source>
</reference>